<keyword evidence="7" id="KW-1185">Reference proteome</keyword>
<keyword evidence="2" id="KW-0472">Membrane</keyword>
<feature type="transmembrane region" description="Helical" evidence="2">
    <location>
        <begin position="447"/>
        <end position="467"/>
    </location>
</feature>
<feature type="domain" description="Predicted membrane protein YciQ-like C-terminal" evidence="5">
    <location>
        <begin position="272"/>
        <end position="433"/>
    </location>
</feature>
<keyword evidence="2" id="KW-0812">Transmembrane</keyword>
<sequence length="631" mass="67208">MIRTLVLSLVLFCSLAAHADERILLFHSDIEIAADSTMTVVETIRVRAEGDRIRRGIYRDFPTHYQDRYGNRVNVLFEPLDVSRDGKPEKWHAEGLSNGVRVYFGDPEVYLGSGEFSYRFRYRTARQLGFFEDHDELYWNVTGNGWDFTIDEASASVHLPGNPSADSIRVEGYTGPQGAKGQAYSAETGSDGAQARIVTTRALPPQNGLTVVVSFPKGIVTRPDLARNLSWFAADNRREAVMAIGLLVLTGFLYLQWRRVGRDPKGGVVIPEYDPPAGLSPAAVRYIRRMAYDDRCFAADMVALGVRGSVRIRKDGKSDYSIERMPGSHPANDVPESERTLYEGLLGSRSSLEFDDKNHAIIGPARSAHQKLLDSTQAKPNFRRNDGIGCLGGLIAIAAIVAAFLIDPLSVNAPVIVPTVAVFILASILSGIVVNAVVAWKDGRRPVGLIIGAIIVMVVLVVAAGYLSVSTSVLCALLVALLSAVQVPFAHWMKAPTPAGRKLLDRIEGLRLYLGVAERQDLARAKAPPMSVEEYQRLLPYALALDVEKTWGDQLAAAIGPAAVAAAAAGMAWYAASDSSRGFDASSFGSSLGSSLSSAISSSASPPGSSSGGGGGGSSGGGGGGGGGGGW</sequence>
<feature type="domain" description="Predicted membrane protein YciQ-like C-terminal" evidence="5">
    <location>
        <begin position="448"/>
        <end position="555"/>
    </location>
</feature>
<evidence type="ECO:0000256" key="3">
    <source>
        <dbReference type="SAM" id="SignalP"/>
    </source>
</evidence>
<dbReference type="InterPro" id="IPR048389">
    <property type="entry name" value="YciQ-like_C"/>
</dbReference>
<proteinExistence type="predicted"/>
<feature type="transmembrane region" description="Helical" evidence="2">
    <location>
        <begin position="473"/>
        <end position="493"/>
    </location>
</feature>
<evidence type="ECO:0000256" key="2">
    <source>
        <dbReference type="SAM" id="Phobius"/>
    </source>
</evidence>
<dbReference type="InterPro" id="IPR018702">
    <property type="entry name" value="DUF2207"/>
</dbReference>
<feature type="compositionally biased region" description="Gly residues" evidence="1">
    <location>
        <begin position="610"/>
        <end position="631"/>
    </location>
</feature>
<feature type="region of interest" description="Disordered" evidence="1">
    <location>
        <begin position="599"/>
        <end position="631"/>
    </location>
</feature>
<protein>
    <submittedName>
        <fullName evidence="6">Predicted membrane protein</fullName>
    </submittedName>
</protein>
<dbReference type="AlphaFoldDB" id="A0A1I4YLT7"/>
<dbReference type="Pfam" id="PF09972">
    <property type="entry name" value="DUF2207"/>
    <property type="match status" value="1"/>
</dbReference>
<evidence type="ECO:0000313" key="6">
    <source>
        <dbReference type="EMBL" id="SFN39022.1"/>
    </source>
</evidence>
<gene>
    <name evidence="6" type="ORF">SAMN05216289_11852</name>
</gene>
<reference evidence="6 7" key="1">
    <citation type="submission" date="2016-10" db="EMBL/GenBank/DDBJ databases">
        <authorList>
            <person name="de Groot N.N."/>
        </authorList>
    </citation>
    <scope>NUCLEOTIDE SEQUENCE [LARGE SCALE GENOMIC DNA]</scope>
    <source>
        <strain evidence="6 7">CGMCC 1.7659</strain>
    </source>
</reference>
<feature type="transmembrane region" description="Helical" evidence="2">
    <location>
        <begin position="388"/>
        <end position="409"/>
    </location>
</feature>
<dbReference type="STRING" id="578942.SAMN05216289_11852"/>
<dbReference type="Proteomes" id="UP000198575">
    <property type="component" value="Unassembled WGS sequence"/>
</dbReference>
<evidence type="ECO:0000313" key="7">
    <source>
        <dbReference type="Proteomes" id="UP000198575"/>
    </source>
</evidence>
<feature type="compositionally biased region" description="Low complexity" evidence="1">
    <location>
        <begin position="599"/>
        <end position="609"/>
    </location>
</feature>
<organism evidence="6 7">
    <name type="scientific">Dokdonella immobilis</name>
    <dbReference type="NCBI Taxonomy" id="578942"/>
    <lineage>
        <taxon>Bacteria</taxon>
        <taxon>Pseudomonadati</taxon>
        <taxon>Pseudomonadota</taxon>
        <taxon>Gammaproteobacteria</taxon>
        <taxon>Lysobacterales</taxon>
        <taxon>Rhodanobacteraceae</taxon>
        <taxon>Dokdonella</taxon>
    </lineage>
</organism>
<evidence type="ECO:0000259" key="5">
    <source>
        <dbReference type="Pfam" id="PF20990"/>
    </source>
</evidence>
<accession>A0A1I4YLT7</accession>
<evidence type="ECO:0000256" key="1">
    <source>
        <dbReference type="SAM" id="MobiDB-lite"/>
    </source>
</evidence>
<dbReference type="Pfam" id="PF20990">
    <property type="entry name" value="DUF2207_C"/>
    <property type="match status" value="2"/>
</dbReference>
<dbReference type="EMBL" id="FOVF01000018">
    <property type="protein sequence ID" value="SFN39022.1"/>
    <property type="molecule type" value="Genomic_DNA"/>
</dbReference>
<dbReference type="RefSeq" id="WP_092408500.1">
    <property type="nucleotide sequence ID" value="NZ_FOVF01000018.1"/>
</dbReference>
<keyword evidence="3" id="KW-0732">Signal</keyword>
<feature type="transmembrane region" description="Helical" evidence="2">
    <location>
        <begin position="240"/>
        <end position="257"/>
    </location>
</feature>
<evidence type="ECO:0000259" key="4">
    <source>
        <dbReference type="Pfam" id="PF09972"/>
    </source>
</evidence>
<feature type="domain" description="DUF2207" evidence="4">
    <location>
        <begin position="23"/>
        <end position="215"/>
    </location>
</feature>
<feature type="chain" id="PRO_5011533020" evidence="3">
    <location>
        <begin position="20"/>
        <end position="631"/>
    </location>
</feature>
<keyword evidence="2" id="KW-1133">Transmembrane helix</keyword>
<dbReference type="OrthoDB" id="9767603at2"/>
<name>A0A1I4YLT7_9GAMM</name>
<feature type="signal peptide" evidence="3">
    <location>
        <begin position="1"/>
        <end position="19"/>
    </location>
</feature>
<feature type="transmembrane region" description="Helical" evidence="2">
    <location>
        <begin position="415"/>
        <end position="440"/>
    </location>
</feature>